<evidence type="ECO:0008006" key="3">
    <source>
        <dbReference type="Google" id="ProtNLM"/>
    </source>
</evidence>
<evidence type="ECO:0000313" key="2">
    <source>
        <dbReference type="EMBL" id="CAA6811175.1"/>
    </source>
</evidence>
<evidence type="ECO:0000256" key="1">
    <source>
        <dbReference type="SAM" id="SignalP"/>
    </source>
</evidence>
<organism evidence="2">
    <name type="scientific">uncultured Thiotrichaceae bacterium</name>
    <dbReference type="NCBI Taxonomy" id="298394"/>
    <lineage>
        <taxon>Bacteria</taxon>
        <taxon>Pseudomonadati</taxon>
        <taxon>Pseudomonadota</taxon>
        <taxon>Gammaproteobacteria</taxon>
        <taxon>Thiotrichales</taxon>
        <taxon>Thiotrichaceae</taxon>
        <taxon>environmental samples</taxon>
    </lineage>
</organism>
<gene>
    <name evidence="2" type="ORF">HELGO_WM37541</name>
</gene>
<keyword evidence="1" id="KW-0732">Signal</keyword>
<dbReference type="EMBL" id="CACVAV010000179">
    <property type="protein sequence ID" value="CAA6811175.1"/>
    <property type="molecule type" value="Genomic_DNA"/>
</dbReference>
<feature type="chain" id="PRO_5027820165" description="DUF4360 domain-containing protein" evidence="1">
    <location>
        <begin position="26"/>
        <end position="162"/>
    </location>
</feature>
<protein>
    <recommendedName>
        <fullName evidence="3">DUF4360 domain-containing protein</fullName>
    </recommendedName>
</protein>
<reference evidence="2" key="1">
    <citation type="submission" date="2020-01" db="EMBL/GenBank/DDBJ databases">
        <authorList>
            <person name="Meier V. D."/>
            <person name="Meier V D."/>
        </authorList>
    </citation>
    <scope>NUCLEOTIDE SEQUENCE</scope>
    <source>
        <strain evidence="2">HLG_WM_MAG_08</strain>
    </source>
</reference>
<feature type="signal peptide" evidence="1">
    <location>
        <begin position="1"/>
        <end position="25"/>
    </location>
</feature>
<dbReference type="Pfam" id="PF14273">
    <property type="entry name" value="DUF4360"/>
    <property type="match status" value="1"/>
</dbReference>
<accession>A0A6S6T3F5</accession>
<feature type="non-terminal residue" evidence="2">
    <location>
        <position position="162"/>
    </location>
</feature>
<sequence length="162" mass="17599">MKLFSFISTSIICGVCVTAIPQAVANSTRSHSLGMAGTGCPATQVESSTDGSMTVFQVNFSGQYQAPKNDTKRVSCSFALPIDVPASQQFVAPQVIWNLKVQGRSTFKRKYFFAGEPGTPWKSNQYHTSHNEVVIEEDQPLLTSPCGRSVTFRINSNIGVNS</sequence>
<dbReference type="InterPro" id="IPR025649">
    <property type="entry name" value="DUF4360"/>
</dbReference>
<proteinExistence type="predicted"/>
<dbReference type="AlphaFoldDB" id="A0A6S6T3F5"/>
<name>A0A6S6T3F5_9GAMM</name>